<protein>
    <submittedName>
        <fullName evidence="5">Alpha/beta hydrolase</fullName>
    </submittedName>
</protein>
<evidence type="ECO:0000313" key="6">
    <source>
        <dbReference type="Proteomes" id="UP000674234"/>
    </source>
</evidence>
<dbReference type="EMBL" id="JAFCNB010000021">
    <property type="protein sequence ID" value="MBP2707603.1"/>
    <property type="molecule type" value="Genomic_DNA"/>
</dbReference>
<dbReference type="InterPro" id="IPR049492">
    <property type="entry name" value="BD-FAE-like_dom"/>
</dbReference>
<sequence length="346" mass="35821">MVSSGRNEAVKAAVKSASAAGALALVAVVLAQSGAAAEAGATAAVTTAATGTPATETPQPSATPSPSASASASSGASPSPSPSATSPVRIRTFAYGPHVRQRMDVWWHTDGPRRPAVFVIHGGWWSGGDKKYETSVSRSYAQLGYTVVNIDYRLSGDAPWPAQRDDTIDAIATVRRNAAALNTDPNRYVLLGFSAGGHIAAAVGTYGDGIPGLRGVAGISPVVSPLTAYADGALGVGDAEQRKLRKAAIALAGGCLPTRCPKIWASMEPAYHVTSRDAPMFTVHSDDEFVPPYESELLKQALAEVGVPMTVKTVPGRQHSAPVYRERGVARTVQSWIAARLAPATP</sequence>
<dbReference type="Proteomes" id="UP000674234">
    <property type="component" value="Unassembled WGS sequence"/>
</dbReference>
<feature type="compositionally biased region" description="Low complexity" evidence="2">
    <location>
        <begin position="48"/>
        <end position="87"/>
    </location>
</feature>
<dbReference type="SUPFAM" id="SSF53474">
    <property type="entry name" value="alpha/beta-Hydrolases"/>
    <property type="match status" value="1"/>
</dbReference>
<dbReference type="GO" id="GO:0016787">
    <property type="term" value="F:hydrolase activity"/>
    <property type="evidence" value="ECO:0007669"/>
    <property type="project" value="UniProtKB-KW"/>
</dbReference>
<evidence type="ECO:0000256" key="1">
    <source>
        <dbReference type="ARBA" id="ARBA00022801"/>
    </source>
</evidence>
<dbReference type="Gene3D" id="3.40.50.1820">
    <property type="entry name" value="alpha/beta hydrolase"/>
    <property type="match status" value="1"/>
</dbReference>
<keyword evidence="1 5" id="KW-0378">Hydrolase</keyword>
<evidence type="ECO:0000259" key="4">
    <source>
        <dbReference type="Pfam" id="PF20434"/>
    </source>
</evidence>
<reference evidence="5" key="1">
    <citation type="submission" date="2021-02" db="EMBL/GenBank/DDBJ databases">
        <title>Draft genome sequence of Microbispora sp. RL4-1S isolated from rice leaves in Thailand.</title>
        <authorList>
            <person name="Muangham S."/>
            <person name="Duangmal K."/>
        </authorList>
    </citation>
    <scope>NUCLEOTIDE SEQUENCE</scope>
    <source>
        <strain evidence="5">RL4-1S</strain>
    </source>
</reference>
<organism evidence="5 6">
    <name type="scientific">Microbispora oryzae</name>
    <dbReference type="NCBI Taxonomy" id="2806554"/>
    <lineage>
        <taxon>Bacteria</taxon>
        <taxon>Bacillati</taxon>
        <taxon>Actinomycetota</taxon>
        <taxon>Actinomycetes</taxon>
        <taxon>Streptosporangiales</taxon>
        <taxon>Streptosporangiaceae</taxon>
        <taxon>Microbispora</taxon>
    </lineage>
</organism>
<dbReference type="AlphaFoldDB" id="A0A940WMF1"/>
<feature type="signal peptide" evidence="3">
    <location>
        <begin position="1"/>
        <end position="31"/>
    </location>
</feature>
<evidence type="ECO:0000256" key="2">
    <source>
        <dbReference type="SAM" id="MobiDB-lite"/>
    </source>
</evidence>
<gene>
    <name evidence="5" type="ORF">JOL79_27860</name>
</gene>
<feature type="domain" description="BD-FAE-like" evidence="4">
    <location>
        <begin position="113"/>
        <end position="207"/>
    </location>
</feature>
<accession>A0A940WMF1</accession>
<dbReference type="Pfam" id="PF20434">
    <property type="entry name" value="BD-FAE"/>
    <property type="match status" value="1"/>
</dbReference>
<dbReference type="PANTHER" id="PTHR48081">
    <property type="entry name" value="AB HYDROLASE SUPERFAMILY PROTEIN C4A8.06C"/>
    <property type="match status" value="1"/>
</dbReference>
<evidence type="ECO:0000256" key="3">
    <source>
        <dbReference type="SAM" id="SignalP"/>
    </source>
</evidence>
<dbReference type="InterPro" id="IPR029058">
    <property type="entry name" value="AB_hydrolase_fold"/>
</dbReference>
<feature type="chain" id="PRO_5038711239" evidence="3">
    <location>
        <begin position="32"/>
        <end position="346"/>
    </location>
</feature>
<dbReference type="InterPro" id="IPR050300">
    <property type="entry name" value="GDXG_lipolytic_enzyme"/>
</dbReference>
<feature type="region of interest" description="Disordered" evidence="2">
    <location>
        <begin position="48"/>
        <end position="88"/>
    </location>
</feature>
<comment type="caution">
    <text evidence="5">The sequence shown here is derived from an EMBL/GenBank/DDBJ whole genome shotgun (WGS) entry which is preliminary data.</text>
</comment>
<keyword evidence="3" id="KW-0732">Signal</keyword>
<name>A0A940WMF1_9ACTN</name>
<proteinExistence type="predicted"/>
<keyword evidence="6" id="KW-1185">Reference proteome</keyword>
<evidence type="ECO:0000313" key="5">
    <source>
        <dbReference type="EMBL" id="MBP2707603.1"/>
    </source>
</evidence>